<organism evidence="11 12">
    <name type="scientific">Micromonospora pattaloongensis</name>
    <dbReference type="NCBI Taxonomy" id="405436"/>
    <lineage>
        <taxon>Bacteria</taxon>
        <taxon>Bacillati</taxon>
        <taxon>Actinomycetota</taxon>
        <taxon>Actinomycetes</taxon>
        <taxon>Micromonosporales</taxon>
        <taxon>Micromonosporaceae</taxon>
        <taxon>Micromonospora</taxon>
    </lineage>
</organism>
<gene>
    <name evidence="11" type="ORF">SAMN05444365_102625</name>
</gene>
<evidence type="ECO:0000256" key="3">
    <source>
        <dbReference type="ARBA" id="ARBA00022801"/>
    </source>
</evidence>
<feature type="domain" description="Helicase ATP-binding" evidence="9">
    <location>
        <begin position="290"/>
        <end position="463"/>
    </location>
</feature>
<evidence type="ECO:0000256" key="1">
    <source>
        <dbReference type="ARBA" id="ARBA00022741"/>
    </source>
</evidence>
<dbReference type="PROSITE" id="PS51192">
    <property type="entry name" value="HELICASE_ATP_BIND_1"/>
    <property type="match status" value="1"/>
</dbReference>
<evidence type="ECO:0000256" key="8">
    <source>
        <dbReference type="ARBA" id="ARBA00049819"/>
    </source>
</evidence>
<dbReference type="Gene3D" id="2.40.50.140">
    <property type="entry name" value="Nucleic acid-binding proteins"/>
    <property type="match status" value="1"/>
</dbReference>
<dbReference type="PROSITE" id="PS51194">
    <property type="entry name" value="HELICASE_CTER"/>
    <property type="match status" value="1"/>
</dbReference>
<dbReference type="Pfam" id="PF17191">
    <property type="entry name" value="RecG_wedge"/>
    <property type="match status" value="1"/>
</dbReference>
<evidence type="ECO:0000256" key="2">
    <source>
        <dbReference type="ARBA" id="ARBA00022763"/>
    </source>
</evidence>
<dbReference type="AlphaFoldDB" id="A0A1H3KT96"/>
<dbReference type="SUPFAM" id="SSF50249">
    <property type="entry name" value="Nucleic acid-binding proteins"/>
    <property type="match status" value="1"/>
</dbReference>
<dbReference type="Pfam" id="PF19833">
    <property type="entry name" value="RecG_dom3_C"/>
    <property type="match status" value="1"/>
</dbReference>
<evidence type="ECO:0000256" key="4">
    <source>
        <dbReference type="ARBA" id="ARBA00022806"/>
    </source>
</evidence>
<dbReference type="NCBIfam" id="NF008167">
    <property type="entry name" value="PRK10917.2-1"/>
    <property type="match status" value="1"/>
</dbReference>
<dbReference type="RefSeq" id="WP_091554343.1">
    <property type="nucleotide sequence ID" value="NZ_FNPH01000002.1"/>
</dbReference>
<keyword evidence="3" id="KW-0378">Hydrolase</keyword>
<accession>A0A1H3KT96</accession>
<keyword evidence="7" id="KW-0234">DNA repair</keyword>
<dbReference type="NCBIfam" id="NF008168">
    <property type="entry name" value="PRK10917.2-2"/>
    <property type="match status" value="1"/>
</dbReference>
<dbReference type="InterPro" id="IPR045562">
    <property type="entry name" value="RecG_dom3_C"/>
</dbReference>
<dbReference type="PANTHER" id="PTHR47964:SF1">
    <property type="entry name" value="ATP-DEPENDENT DNA HELICASE HOMOLOG RECG, CHLOROPLASTIC"/>
    <property type="match status" value="1"/>
</dbReference>
<sequence length="733" mass="79230">MTETSTMDTPLKKLVGDKTAKALASHLDLHTAGDLIYHFPRRYDERGEHTDIRSLEVGEQVTVLGQVQRTAVRPMRQRRGNLLEATVGDGSGGTLTLTFFGNQAWRERELRPGRWGLFAGKVTEFRGKRQLNGPEYVLLGDGATDGEAAAQEEIEEFAGALIPVYPAAAAVPTWVIARCVRVVLDTFTAPEDPLPAEVRAGRNLLKLDTALREIHRPSTKEMLGKARRRLKWDEAFAVQLTLVQRKHRAASWPARPRPRAEAGLLAAFDARLPYELTDGQRRVGEEVAADLSTAHPMHRLLQGEVGSGKTVCALRAMLQVVDAGGQAALLAPTEVLAAQHYRGILDLLGPLGRAGELDSADNATRVALVTGSLGAAARRRALEQVVSGDAGIVVGTHALLYEGVDFADLGLVVVDEQHRFGVEQRDALRAKAEQPPHVLVMTATPIPRTVAMTVYGDLEVSTLSQLPRGRSPIASHVVPAAEKPAYLDRAWRRLREEVAAGHQAYVVCPRIGEGPATAEEAGEPGEDGRRAPLAVLEVAPLLAEGPLHGLRIGVLHGKLPADEKDAIMRSFAAGDLDVLVATTVIEVGVDVPNSTVMIVLDADRFGVSQLHQLRGRVGRGSAPGICLLVTEALEGTSARERLDAVASTTDGFRLAELDLEQRREGDVLGATQSGRRSHLRLLSLLRDTDLIRDARAEAIALVEEDPELERHPALATSMAALVDEERAEYLEKG</sequence>
<dbReference type="InterPro" id="IPR011545">
    <property type="entry name" value="DEAD/DEAH_box_helicase_dom"/>
</dbReference>
<evidence type="ECO:0000259" key="9">
    <source>
        <dbReference type="PROSITE" id="PS51192"/>
    </source>
</evidence>
<dbReference type="GO" id="GO:0003677">
    <property type="term" value="F:DNA binding"/>
    <property type="evidence" value="ECO:0007669"/>
    <property type="project" value="UniProtKB-KW"/>
</dbReference>
<keyword evidence="6" id="KW-0238">DNA-binding</keyword>
<keyword evidence="5" id="KW-0067">ATP-binding</keyword>
<dbReference type="GO" id="GO:0003678">
    <property type="term" value="F:DNA helicase activity"/>
    <property type="evidence" value="ECO:0007669"/>
    <property type="project" value="TreeGrafter"/>
</dbReference>
<reference evidence="12" key="1">
    <citation type="submission" date="2016-10" db="EMBL/GenBank/DDBJ databases">
        <authorList>
            <person name="Varghese N."/>
            <person name="Submissions S."/>
        </authorList>
    </citation>
    <scope>NUCLEOTIDE SEQUENCE [LARGE SCALE GENOMIC DNA]</scope>
    <source>
        <strain evidence="12">DSM 45245</strain>
    </source>
</reference>
<dbReference type="Proteomes" id="UP000242415">
    <property type="component" value="Unassembled WGS sequence"/>
</dbReference>
<dbReference type="PANTHER" id="PTHR47964">
    <property type="entry name" value="ATP-DEPENDENT DNA HELICASE HOMOLOG RECG, CHLOROPLASTIC"/>
    <property type="match status" value="1"/>
</dbReference>
<evidence type="ECO:0000313" key="12">
    <source>
        <dbReference type="Proteomes" id="UP000242415"/>
    </source>
</evidence>
<keyword evidence="1" id="KW-0547">Nucleotide-binding</keyword>
<evidence type="ECO:0000313" key="11">
    <source>
        <dbReference type="EMBL" id="SDY55392.1"/>
    </source>
</evidence>
<dbReference type="CDD" id="cd17992">
    <property type="entry name" value="DEXHc_RecG"/>
    <property type="match status" value="1"/>
</dbReference>
<dbReference type="CDD" id="cd04488">
    <property type="entry name" value="RecG_wedge_OBF"/>
    <property type="match status" value="1"/>
</dbReference>
<dbReference type="Pfam" id="PF00271">
    <property type="entry name" value="Helicase_C"/>
    <property type="match status" value="1"/>
</dbReference>
<dbReference type="GO" id="GO:0006281">
    <property type="term" value="P:DNA repair"/>
    <property type="evidence" value="ECO:0007669"/>
    <property type="project" value="UniProtKB-KW"/>
</dbReference>
<evidence type="ECO:0000256" key="6">
    <source>
        <dbReference type="ARBA" id="ARBA00023125"/>
    </source>
</evidence>
<dbReference type="GO" id="GO:0005524">
    <property type="term" value="F:ATP binding"/>
    <property type="evidence" value="ECO:0007669"/>
    <property type="project" value="UniProtKB-KW"/>
</dbReference>
<name>A0A1H3KT96_9ACTN</name>
<dbReference type="Gene3D" id="3.40.50.300">
    <property type="entry name" value="P-loop containing nucleotide triphosphate hydrolases"/>
    <property type="match status" value="2"/>
</dbReference>
<proteinExistence type="predicted"/>
<evidence type="ECO:0000256" key="7">
    <source>
        <dbReference type="ARBA" id="ARBA00023204"/>
    </source>
</evidence>
<keyword evidence="12" id="KW-1185">Reference proteome</keyword>
<dbReference type="InterPro" id="IPR027417">
    <property type="entry name" value="P-loop_NTPase"/>
</dbReference>
<keyword evidence="2" id="KW-0227">DNA damage</keyword>
<dbReference type="SMART" id="SM00487">
    <property type="entry name" value="DEXDc"/>
    <property type="match status" value="1"/>
</dbReference>
<dbReference type="InterPro" id="IPR012340">
    <property type="entry name" value="NA-bd_OB-fold"/>
</dbReference>
<dbReference type="InterPro" id="IPR047112">
    <property type="entry name" value="RecG/Mfd"/>
</dbReference>
<dbReference type="SMART" id="SM00490">
    <property type="entry name" value="HELICc"/>
    <property type="match status" value="1"/>
</dbReference>
<dbReference type="Pfam" id="PF00270">
    <property type="entry name" value="DEAD"/>
    <property type="match status" value="1"/>
</dbReference>
<dbReference type="InterPro" id="IPR014001">
    <property type="entry name" value="Helicase_ATP-bd"/>
</dbReference>
<dbReference type="STRING" id="405436.SAMN05444365_102625"/>
<evidence type="ECO:0000256" key="5">
    <source>
        <dbReference type="ARBA" id="ARBA00022840"/>
    </source>
</evidence>
<feature type="domain" description="Helicase C-terminal" evidence="10">
    <location>
        <begin position="486"/>
        <end position="660"/>
    </location>
</feature>
<protein>
    <recommendedName>
        <fullName evidence="8">Probable DNA 3'-5' helicase RecG</fullName>
    </recommendedName>
</protein>
<keyword evidence="4 11" id="KW-0347">Helicase</keyword>
<dbReference type="InterPro" id="IPR033454">
    <property type="entry name" value="RecG_wedge"/>
</dbReference>
<dbReference type="InterPro" id="IPR001650">
    <property type="entry name" value="Helicase_C-like"/>
</dbReference>
<dbReference type="OrthoDB" id="9804325at2"/>
<dbReference type="SUPFAM" id="SSF52540">
    <property type="entry name" value="P-loop containing nucleoside triphosphate hydrolases"/>
    <property type="match status" value="2"/>
</dbReference>
<dbReference type="GO" id="GO:0016787">
    <property type="term" value="F:hydrolase activity"/>
    <property type="evidence" value="ECO:0007669"/>
    <property type="project" value="UniProtKB-KW"/>
</dbReference>
<dbReference type="EMBL" id="FNPH01000002">
    <property type="protein sequence ID" value="SDY55392.1"/>
    <property type="molecule type" value="Genomic_DNA"/>
</dbReference>
<evidence type="ECO:0000259" key="10">
    <source>
        <dbReference type="PROSITE" id="PS51194"/>
    </source>
</evidence>